<dbReference type="GeneID" id="58895822"/>
<organism evidence="1 2">
    <name type="scientific">Grimontia hollisae</name>
    <name type="common">Vibrio hollisae</name>
    <dbReference type="NCBI Taxonomy" id="673"/>
    <lineage>
        <taxon>Bacteria</taxon>
        <taxon>Pseudomonadati</taxon>
        <taxon>Pseudomonadota</taxon>
        <taxon>Gammaproteobacteria</taxon>
        <taxon>Vibrionales</taxon>
        <taxon>Vibrionaceae</taxon>
        <taxon>Grimontia</taxon>
    </lineage>
</organism>
<reference evidence="1 2" key="1">
    <citation type="submission" date="2018-06" db="EMBL/GenBank/DDBJ databases">
        <authorList>
            <consortium name="Pathogen Informatics"/>
            <person name="Doyle S."/>
        </authorList>
    </citation>
    <scope>NUCLEOTIDE SEQUENCE [LARGE SCALE GENOMIC DNA]</scope>
    <source>
        <strain evidence="1 2">NCTC11645</strain>
    </source>
</reference>
<name>A0A377HJG1_GRIHO</name>
<dbReference type="AlphaFoldDB" id="A0A377HJG1"/>
<proteinExistence type="predicted"/>
<evidence type="ECO:0000313" key="1">
    <source>
        <dbReference type="EMBL" id="STO56319.1"/>
    </source>
</evidence>
<sequence length="484" mass="53935">MAVSTLFTRFSLERQRDVVSLVVSAEQVVIAYHDSHGKPQSDTKPVTHSDPWKVATQLISLHGVNKTDVQLVLGHGLYQSLLIDDPGLLDEDKRLALPFKLKDFISDSPSDIVADGFCSPVANRFLAFFCYKQPLIQFSNTLEKRQCQLTHVSLEDVTLRQWTELDKTEMVLTRDGQGVLQLVAFHRGSLCFQRQIRGVTLDSQSMQPLVIDDLALEVQRSLDYMRSQLKGDQVTGLVVSVQGVDDTELAFQLSSRLSVAVRPQQLFNAGEYYQHMAIAALDPGYSPDVNLFSDDLSPKAPLLTFEKMLLVWGLTALLIVSVTAYQQFALGRAKQHFSQADRERQTAQSLSDELNEQLARHVPSLSLVNGITDKKAVINAKRRALDAVKRHDAALQQGHADTFRALASLSRRDISLNAISVSQDALDLKGTASTPASVPAWLTSFRTQSPLASRMFEQMILDRDEDNRLSFNLVSRRGKGESEQ</sequence>
<accession>A0A377HJG1</accession>
<dbReference type="RefSeq" id="WP_005502257.1">
    <property type="nucleotide sequence ID" value="NZ_CABMOB010000001.1"/>
</dbReference>
<protein>
    <recommendedName>
        <fullName evidence="3">MSHA biogenesis protein MshI</fullName>
    </recommendedName>
</protein>
<dbReference type="EMBL" id="UGHD01000002">
    <property type="protein sequence ID" value="STO56319.1"/>
    <property type="molecule type" value="Genomic_DNA"/>
</dbReference>
<evidence type="ECO:0008006" key="3">
    <source>
        <dbReference type="Google" id="ProtNLM"/>
    </source>
</evidence>
<evidence type="ECO:0000313" key="2">
    <source>
        <dbReference type="Proteomes" id="UP000254512"/>
    </source>
</evidence>
<dbReference type="Proteomes" id="UP000254512">
    <property type="component" value="Unassembled WGS sequence"/>
</dbReference>
<gene>
    <name evidence="1" type="ORF">NCTC11645_00657</name>
</gene>
<dbReference type="KEGG" id="gho:AL542_07835"/>
<dbReference type="STRING" id="673.AL542_07835"/>